<dbReference type="Pfam" id="PF03796">
    <property type="entry name" value="DnaB_C"/>
    <property type="match status" value="1"/>
</dbReference>
<dbReference type="RefSeq" id="WP_207366217.1">
    <property type="nucleotide sequence ID" value="NZ_JAFMYV010000010.1"/>
</dbReference>
<feature type="domain" description="SF4 helicase" evidence="1">
    <location>
        <begin position="99"/>
        <end position="245"/>
    </location>
</feature>
<dbReference type="InterPro" id="IPR007694">
    <property type="entry name" value="DNA_helicase_DnaB-like_C"/>
</dbReference>
<dbReference type="PANTHER" id="PTHR30153:SF2">
    <property type="entry name" value="REPLICATIVE DNA HELICASE"/>
    <property type="match status" value="1"/>
</dbReference>
<dbReference type="PANTHER" id="PTHR30153">
    <property type="entry name" value="REPLICATIVE DNA HELICASE DNAB"/>
    <property type="match status" value="1"/>
</dbReference>
<dbReference type="InterPro" id="IPR027417">
    <property type="entry name" value="P-loop_NTPase"/>
</dbReference>
<evidence type="ECO:0000313" key="3">
    <source>
        <dbReference type="Proteomes" id="UP000664034"/>
    </source>
</evidence>
<dbReference type="SUPFAM" id="SSF52540">
    <property type="entry name" value="P-loop containing nucleoside triphosphate hydrolases"/>
    <property type="match status" value="1"/>
</dbReference>
<dbReference type="EMBL" id="JAFMYV010000010">
    <property type="protein sequence ID" value="MBO0938686.1"/>
    <property type="molecule type" value="Genomic_DNA"/>
</dbReference>
<dbReference type="GO" id="GO:0005829">
    <property type="term" value="C:cytosol"/>
    <property type="evidence" value="ECO:0007669"/>
    <property type="project" value="TreeGrafter"/>
</dbReference>
<organism evidence="2 3">
    <name type="scientific">Fibrella rubiginis</name>
    <dbReference type="NCBI Taxonomy" id="2817060"/>
    <lineage>
        <taxon>Bacteria</taxon>
        <taxon>Pseudomonadati</taxon>
        <taxon>Bacteroidota</taxon>
        <taxon>Cytophagia</taxon>
        <taxon>Cytophagales</taxon>
        <taxon>Spirosomataceae</taxon>
        <taxon>Fibrella</taxon>
    </lineage>
</organism>
<name>A0A939GI16_9BACT</name>
<sequence>MIDYPEPNFAQQLSKTVKSLEDLHNGVIKQIHSSCSQLGQLIRCYGSSKLYVVAGHAQMGMTKLVVSETLKALDDGHAVCICTIGAINGNPYKAMQVQMPTTDSRLTIHNMSQFSVEQLIQKAKALKYQGMLDILFIDSLSLDEFEVSQAQGKEINSIAVKLKRLVYELKIPVVVVAELSETVEGSDRANWPSIDDFGNCDPLYMHADVVMLCYRSFAQLEQSPTAPTHVQVVKNRTGPEGVADLY</sequence>
<dbReference type="Proteomes" id="UP000664034">
    <property type="component" value="Unassembled WGS sequence"/>
</dbReference>
<accession>A0A939GI16</accession>
<dbReference type="AlphaFoldDB" id="A0A939GI16"/>
<evidence type="ECO:0000313" key="2">
    <source>
        <dbReference type="EMBL" id="MBO0938686.1"/>
    </source>
</evidence>
<dbReference type="Gene3D" id="3.40.50.300">
    <property type="entry name" value="P-loop containing nucleotide triphosphate hydrolases"/>
    <property type="match status" value="1"/>
</dbReference>
<dbReference type="GO" id="GO:0003678">
    <property type="term" value="F:DNA helicase activity"/>
    <property type="evidence" value="ECO:0007669"/>
    <property type="project" value="InterPro"/>
</dbReference>
<dbReference type="GO" id="GO:0005524">
    <property type="term" value="F:ATP binding"/>
    <property type="evidence" value="ECO:0007669"/>
    <property type="project" value="InterPro"/>
</dbReference>
<comment type="caution">
    <text evidence="2">The sequence shown here is derived from an EMBL/GenBank/DDBJ whole genome shotgun (WGS) entry which is preliminary data.</text>
</comment>
<protein>
    <recommendedName>
        <fullName evidence="1">SF4 helicase domain-containing protein</fullName>
    </recommendedName>
</protein>
<dbReference type="GO" id="GO:0006260">
    <property type="term" value="P:DNA replication"/>
    <property type="evidence" value="ECO:0007669"/>
    <property type="project" value="InterPro"/>
</dbReference>
<keyword evidence="3" id="KW-1185">Reference proteome</keyword>
<proteinExistence type="predicted"/>
<gene>
    <name evidence="2" type="ORF">J2I47_19200</name>
</gene>
<reference evidence="2" key="1">
    <citation type="submission" date="2021-03" db="EMBL/GenBank/DDBJ databases">
        <title>Fibrella sp. HMF5335 genome sequencing and assembly.</title>
        <authorList>
            <person name="Kang H."/>
            <person name="Kim H."/>
            <person name="Bae S."/>
            <person name="Joh K."/>
        </authorList>
    </citation>
    <scope>NUCLEOTIDE SEQUENCE</scope>
    <source>
        <strain evidence="2">HMF5335</strain>
    </source>
</reference>
<evidence type="ECO:0000259" key="1">
    <source>
        <dbReference type="Pfam" id="PF03796"/>
    </source>
</evidence>